<protein>
    <submittedName>
        <fullName evidence="1">Uncharacterized protein</fullName>
    </submittedName>
</protein>
<sequence>MAVNLRMAGKSYSEIKRVIGVPKSSLSYWLKDTPLSETQRAKLIGRYKEGQIENFINTMRAKREARKMDAYRLAAKSLLPLTDRELRIAGLFLYLGEGSKRQPGQILVSNTDPDVIKFALYWYEKSLGIMKDKIKVGLQIYKDMDTKEESLFWSRHLRIPLKNFWKPYIKNSGTATIDHSGHKHGTCTLYYGNVSLHEDILMSIQCILDASNRRA</sequence>
<gene>
    <name evidence="1" type="ORF">UT53_C0027G0006</name>
</gene>
<accession>A0A0G0SC00</accession>
<dbReference type="EMBL" id="LBXD01000027">
    <property type="protein sequence ID" value="KKR23202.1"/>
    <property type="molecule type" value="Genomic_DNA"/>
</dbReference>
<organism evidence="1 2">
    <name type="scientific">Candidatus Yanofskybacteria bacterium GW2011_GWD2_39_48</name>
    <dbReference type="NCBI Taxonomy" id="1619031"/>
    <lineage>
        <taxon>Bacteria</taxon>
        <taxon>Candidatus Yanofskyibacteriota</taxon>
    </lineage>
</organism>
<reference evidence="1 2" key="1">
    <citation type="journal article" date="2015" name="Nature">
        <title>rRNA introns, odd ribosomes, and small enigmatic genomes across a large radiation of phyla.</title>
        <authorList>
            <person name="Brown C.T."/>
            <person name="Hug L.A."/>
            <person name="Thomas B.C."/>
            <person name="Sharon I."/>
            <person name="Castelle C.J."/>
            <person name="Singh A."/>
            <person name="Wilkins M.J."/>
            <person name="Williams K.H."/>
            <person name="Banfield J.F."/>
        </authorList>
    </citation>
    <scope>NUCLEOTIDE SEQUENCE [LARGE SCALE GENOMIC DNA]</scope>
</reference>
<comment type="caution">
    <text evidence="1">The sequence shown here is derived from an EMBL/GenBank/DDBJ whole genome shotgun (WGS) entry which is preliminary data.</text>
</comment>
<proteinExistence type="predicted"/>
<dbReference type="AlphaFoldDB" id="A0A0G0SC00"/>
<evidence type="ECO:0000313" key="1">
    <source>
        <dbReference type="EMBL" id="KKR23202.1"/>
    </source>
</evidence>
<dbReference type="Proteomes" id="UP000034764">
    <property type="component" value="Unassembled WGS sequence"/>
</dbReference>
<name>A0A0G0SC00_9BACT</name>
<evidence type="ECO:0000313" key="2">
    <source>
        <dbReference type="Proteomes" id="UP000034764"/>
    </source>
</evidence>